<feature type="transmembrane region" description="Helical" evidence="2">
    <location>
        <begin position="12"/>
        <end position="31"/>
    </location>
</feature>
<dbReference type="InterPro" id="IPR015943">
    <property type="entry name" value="WD40/YVTN_repeat-like_dom_sf"/>
</dbReference>
<feature type="transmembrane region" description="Helical" evidence="2">
    <location>
        <begin position="43"/>
        <end position="63"/>
    </location>
</feature>
<feature type="transmembrane region" description="Helical" evidence="2">
    <location>
        <begin position="106"/>
        <end position="126"/>
    </location>
</feature>
<keyword evidence="5" id="KW-1185">Reference proteome</keyword>
<accession>A0ABZ0LYF8</accession>
<dbReference type="RefSeq" id="WP_318106996.1">
    <property type="nucleotide sequence ID" value="NZ_CP137573.1"/>
</dbReference>
<sequence>MRARAAAEAAAVLLCAAVASVAAVLFVGFVYLAATGGPWGRTLAWAVGLGVGAVVLMGVVGALDGDDDGDGEAETAEADGEVRDAVEAASAKSAGKPAPPAWGETAFAIGLVVGLVAGGAGGVFGYQALTGTAPAPAAHAGPTPSASASASASVSPSPSRSAASAGAAWQVAAPGPTAGKSPAVWGLGDAVVHVRLDGLSAYAVEDGAVRWTSPAPAREAVCATSVRAERGVGLVAYGRHGKPCATLVAVRASDGKALWQRRVGGAGVATGLGHGTLAVAGATALAVEDGAVRARSAETGAERWRRALGAGCGAQALDATAERTLLVEQCGGATARLVALDTVTGEESWTARLPVETPTQAFVVSVRPAVVAIREEDARGTRALLGYDDKGRGPTVTVPISGPAGNVVMPMGMWASSAGEGRPVVVGDALIALAATRNTSLPDAVIAHSLTDGHLLWRYGPEGTSFDALARADDGRVAVLEGSRGTRILTLDATGTLRGALDAPAAPRPPTVAELVPVTGGHVVVNIWPRGPEPSLYLLR</sequence>
<evidence type="ECO:0000313" key="4">
    <source>
        <dbReference type="EMBL" id="WOX24549.1"/>
    </source>
</evidence>
<evidence type="ECO:0000256" key="1">
    <source>
        <dbReference type="SAM" id="MobiDB-lite"/>
    </source>
</evidence>
<keyword evidence="2" id="KW-1133">Transmembrane helix</keyword>
<dbReference type="PANTHER" id="PTHR34512">
    <property type="entry name" value="CELL SURFACE PROTEIN"/>
    <property type="match status" value="1"/>
</dbReference>
<dbReference type="Proteomes" id="UP001301731">
    <property type="component" value="Chromosome"/>
</dbReference>
<proteinExistence type="predicted"/>
<evidence type="ECO:0000256" key="2">
    <source>
        <dbReference type="SAM" id="Phobius"/>
    </source>
</evidence>
<dbReference type="PANTHER" id="PTHR34512:SF30">
    <property type="entry name" value="OUTER MEMBRANE PROTEIN ASSEMBLY FACTOR BAMB"/>
    <property type="match status" value="1"/>
</dbReference>
<evidence type="ECO:0000259" key="3">
    <source>
        <dbReference type="Pfam" id="PF13360"/>
    </source>
</evidence>
<evidence type="ECO:0000313" key="5">
    <source>
        <dbReference type="Proteomes" id="UP001301731"/>
    </source>
</evidence>
<dbReference type="Pfam" id="PF13360">
    <property type="entry name" value="PQQ_2"/>
    <property type="match status" value="1"/>
</dbReference>
<dbReference type="InterPro" id="IPR011047">
    <property type="entry name" value="Quinoprotein_ADH-like_sf"/>
</dbReference>
<dbReference type="SUPFAM" id="SSF50998">
    <property type="entry name" value="Quinoprotein alcohol dehydrogenase-like"/>
    <property type="match status" value="1"/>
</dbReference>
<dbReference type="Gene3D" id="2.130.10.10">
    <property type="entry name" value="YVTN repeat-like/Quinoprotein amine dehydrogenase"/>
    <property type="match status" value="2"/>
</dbReference>
<dbReference type="InterPro" id="IPR002372">
    <property type="entry name" value="PQQ_rpt_dom"/>
</dbReference>
<protein>
    <submittedName>
        <fullName evidence="4">PQQ-binding-like beta-propeller repeat protein</fullName>
    </submittedName>
</protein>
<gene>
    <name evidence="4" type="ORF">R2D22_25470</name>
</gene>
<reference evidence="4 5" key="1">
    <citation type="submission" date="2023-10" db="EMBL/GenBank/DDBJ databases">
        <title>The genome sequence of Streptomyces sp. HUAS YS2.</title>
        <authorList>
            <person name="Mo P."/>
        </authorList>
    </citation>
    <scope>NUCLEOTIDE SEQUENCE [LARGE SCALE GENOMIC DNA]</scope>
    <source>
        <strain evidence="4 5">HUAS YS2</strain>
    </source>
</reference>
<name>A0ABZ0LYF8_9ACTN</name>
<keyword evidence="2" id="KW-0812">Transmembrane</keyword>
<dbReference type="EMBL" id="CP137573">
    <property type="protein sequence ID" value="WOX24549.1"/>
    <property type="molecule type" value="Genomic_DNA"/>
</dbReference>
<feature type="region of interest" description="Disordered" evidence="1">
    <location>
        <begin position="135"/>
        <end position="161"/>
    </location>
</feature>
<organism evidence="4 5">
    <name type="scientific">Streptomyces solicathayae</name>
    <dbReference type="NCBI Taxonomy" id="3081768"/>
    <lineage>
        <taxon>Bacteria</taxon>
        <taxon>Bacillati</taxon>
        <taxon>Actinomycetota</taxon>
        <taxon>Actinomycetes</taxon>
        <taxon>Kitasatosporales</taxon>
        <taxon>Streptomycetaceae</taxon>
        <taxon>Streptomyces</taxon>
    </lineage>
</organism>
<keyword evidence="2" id="KW-0472">Membrane</keyword>
<feature type="domain" description="Pyrrolo-quinoline quinone repeat" evidence="3">
    <location>
        <begin position="166"/>
        <end position="318"/>
    </location>
</feature>